<comment type="caution">
    <text evidence="1">The sequence shown here is derived from an EMBL/GenBank/DDBJ whole genome shotgun (WGS) entry which is preliminary data.</text>
</comment>
<sequence length="468" mass="52568">MTPNQDPIVLLPFDVSSFILRLCNDPVPQFDFLSSASSESRITWFNPDRSIGGIPIQYTFGSVCRGWRQIVWSDPTFWNVLYISINSRTRVGRVLLLKDWLERSAQAPLYLRISTQGSLGGFEKLLQDFVLTIAPHSSRCTMAYLEMPSVVAGRLWHDLWKPHALKTLTVRFSDSSEQIIHPLNIANAAVEKLSLIKFSFAGALVNWEALSEFVGGYPNVREFPQLLPRCVSLVRCSLSLLAPLIFSTGDPPVILNSLKSLELSGPSGQLVTHLVCPNLESLSFEESSAAEIIDFVTISGCQLKKAKITVGAECEYPFIIRLLEALPFLTSLEITAHLTKDFFDRFGALNNTPFLPNLYSLSLDTVHSFPWSCLRSIVPKPRQKVGKSGHRCLSSVRVYVKMEEIHDVDDDGLSEEELEDDEESTSHLKISQQDLDVLLEAARDGIELTIKDPRTSRDLLSQWKRERS</sequence>
<protein>
    <recommendedName>
        <fullName evidence="3">F-box domain-containing protein</fullName>
    </recommendedName>
</protein>
<keyword evidence="2" id="KW-1185">Reference proteome</keyword>
<proteinExistence type="predicted"/>
<dbReference type="InterPro" id="IPR032675">
    <property type="entry name" value="LRR_dom_sf"/>
</dbReference>
<evidence type="ECO:0000313" key="2">
    <source>
        <dbReference type="Proteomes" id="UP000807306"/>
    </source>
</evidence>
<dbReference type="OrthoDB" id="2269034at2759"/>
<dbReference type="Gene3D" id="3.80.10.10">
    <property type="entry name" value="Ribonuclease Inhibitor"/>
    <property type="match status" value="1"/>
</dbReference>
<dbReference type="Proteomes" id="UP000807306">
    <property type="component" value="Unassembled WGS sequence"/>
</dbReference>
<evidence type="ECO:0008006" key="3">
    <source>
        <dbReference type="Google" id="ProtNLM"/>
    </source>
</evidence>
<gene>
    <name evidence="1" type="ORF">CPB83DRAFT_843739</name>
</gene>
<dbReference type="EMBL" id="MU157826">
    <property type="protein sequence ID" value="KAF9534133.1"/>
    <property type="molecule type" value="Genomic_DNA"/>
</dbReference>
<organism evidence="1 2">
    <name type="scientific">Crepidotus variabilis</name>
    <dbReference type="NCBI Taxonomy" id="179855"/>
    <lineage>
        <taxon>Eukaryota</taxon>
        <taxon>Fungi</taxon>
        <taxon>Dikarya</taxon>
        <taxon>Basidiomycota</taxon>
        <taxon>Agaricomycotina</taxon>
        <taxon>Agaricomycetes</taxon>
        <taxon>Agaricomycetidae</taxon>
        <taxon>Agaricales</taxon>
        <taxon>Agaricineae</taxon>
        <taxon>Crepidotaceae</taxon>
        <taxon>Crepidotus</taxon>
    </lineage>
</organism>
<name>A0A9P6ESQ3_9AGAR</name>
<evidence type="ECO:0000313" key="1">
    <source>
        <dbReference type="EMBL" id="KAF9534133.1"/>
    </source>
</evidence>
<accession>A0A9P6ESQ3</accession>
<dbReference type="AlphaFoldDB" id="A0A9P6ESQ3"/>
<reference evidence="1" key="1">
    <citation type="submission" date="2020-11" db="EMBL/GenBank/DDBJ databases">
        <authorList>
            <consortium name="DOE Joint Genome Institute"/>
            <person name="Ahrendt S."/>
            <person name="Riley R."/>
            <person name="Andreopoulos W."/>
            <person name="Labutti K."/>
            <person name="Pangilinan J."/>
            <person name="Ruiz-Duenas F.J."/>
            <person name="Barrasa J.M."/>
            <person name="Sanchez-Garcia M."/>
            <person name="Camarero S."/>
            <person name="Miyauchi S."/>
            <person name="Serrano A."/>
            <person name="Linde D."/>
            <person name="Babiker R."/>
            <person name="Drula E."/>
            <person name="Ayuso-Fernandez I."/>
            <person name="Pacheco R."/>
            <person name="Padilla G."/>
            <person name="Ferreira P."/>
            <person name="Barriuso J."/>
            <person name="Kellner H."/>
            <person name="Castanera R."/>
            <person name="Alfaro M."/>
            <person name="Ramirez L."/>
            <person name="Pisabarro A.G."/>
            <person name="Kuo A."/>
            <person name="Tritt A."/>
            <person name="Lipzen A."/>
            <person name="He G."/>
            <person name="Yan M."/>
            <person name="Ng V."/>
            <person name="Cullen D."/>
            <person name="Martin F."/>
            <person name="Rosso M.-N."/>
            <person name="Henrissat B."/>
            <person name="Hibbett D."/>
            <person name="Martinez A.T."/>
            <person name="Grigoriev I.V."/>
        </authorList>
    </citation>
    <scope>NUCLEOTIDE SEQUENCE</scope>
    <source>
        <strain evidence="1">CBS 506.95</strain>
    </source>
</reference>